<gene>
    <name evidence="14" type="ORF">PPAR00522_LOCUS21654</name>
</gene>
<sequence length="287" mass="33060">MSINLVGTDFEGREFNGPDELWRETTDEDGSHNTWYEKAVSYWDKQEASYNGVLGGYGYVSDADVRESKAVIIKAMRRKLEDAAKGKESLVALDCGAGVGRVTRELLLQLFQEVDLLEPSAHLLDSARTNLIDNRSRIKAPARNRAVHFFCEGLQEHDFSQHPGRYHCIWIQWCLLYLTDDDVMTLMKQSKVGLAEEGIIFVKENICKEGFVVDNDDSSLTRSNEYMLKLFERANMQVLYNIKQRNFPKELFEVRMYVLRHRQLGEQEKTEAGPTEEREEATEMMQG</sequence>
<dbReference type="PIRSF" id="PIRSF016958">
    <property type="entry name" value="DUF858_MeTrfase_lik"/>
    <property type="match status" value="1"/>
</dbReference>
<accession>A0A7S0YQQ1</accession>
<evidence type="ECO:0000256" key="11">
    <source>
        <dbReference type="PIRSR" id="PIRSR016958-1"/>
    </source>
</evidence>
<evidence type="ECO:0000256" key="7">
    <source>
        <dbReference type="ARBA" id="ARBA00043129"/>
    </source>
</evidence>
<dbReference type="SUPFAM" id="SSF53335">
    <property type="entry name" value="S-adenosyl-L-methionine-dependent methyltransferases"/>
    <property type="match status" value="1"/>
</dbReference>
<dbReference type="InterPro" id="IPR029063">
    <property type="entry name" value="SAM-dependent_MTases_sf"/>
</dbReference>
<dbReference type="PANTHER" id="PTHR12753:SF0">
    <property type="entry name" value="ALPHA N-TERMINAL PROTEIN METHYLTRANSFERASE 1"/>
    <property type="match status" value="1"/>
</dbReference>
<evidence type="ECO:0000256" key="4">
    <source>
        <dbReference type="ARBA" id="ARBA00022691"/>
    </source>
</evidence>
<feature type="binding site" evidence="11">
    <location>
        <begin position="154"/>
        <end position="155"/>
    </location>
    <ligand>
        <name>S-adenosyl-L-methionine</name>
        <dbReference type="ChEBI" id="CHEBI:59789"/>
    </ligand>
</feature>
<keyword evidence="4 11" id="KW-0949">S-adenosyl-L-methionine</keyword>
<dbReference type="GO" id="GO:0071885">
    <property type="term" value="F:N-terminal protein N-methyltransferase activity"/>
    <property type="evidence" value="ECO:0007669"/>
    <property type="project" value="UniProtKB-EC"/>
</dbReference>
<feature type="compositionally biased region" description="Acidic residues" evidence="12">
    <location>
        <begin position="277"/>
        <end position="287"/>
    </location>
</feature>
<dbReference type="AlphaFoldDB" id="A0A7S0YQQ1"/>
<dbReference type="Gene3D" id="3.40.50.150">
    <property type="entry name" value="Vaccinia Virus protein VP39"/>
    <property type="match status" value="1"/>
</dbReference>
<evidence type="ECO:0000256" key="12">
    <source>
        <dbReference type="SAM" id="MobiDB-lite"/>
    </source>
</evidence>
<feature type="binding site" evidence="11">
    <location>
        <position position="96"/>
    </location>
    <ligand>
        <name>S-adenosyl-L-methionine</name>
        <dbReference type="ChEBI" id="CHEBI:59789"/>
    </ligand>
</feature>
<evidence type="ECO:0000256" key="1">
    <source>
        <dbReference type="ARBA" id="ARBA00009059"/>
    </source>
</evidence>
<comment type="catalytic activity">
    <reaction evidence="8">
        <text>N-terminal L-seryl-L-prolyl-L-lysyl-[protein] + 3 S-adenosyl-L-methionine = N-terminal N,N,N-trimethyl-L-seryl-L-prolyl-L-lysyl-[protein] + 3 S-adenosyl-L-homocysteine + 3 H(+)</text>
        <dbReference type="Rhea" id="RHEA:54724"/>
        <dbReference type="Rhea" id="RHEA-COMP:13789"/>
        <dbReference type="Rhea" id="RHEA-COMP:13973"/>
        <dbReference type="ChEBI" id="CHEBI:15378"/>
        <dbReference type="ChEBI" id="CHEBI:57856"/>
        <dbReference type="ChEBI" id="CHEBI:59789"/>
        <dbReference type="ChEBI" id="CHEBI:138061"/>
        <dbReference type="ChEBI" id="CHEBI:138317"/>
        <dbReference type="EC" id="2.1.1.244"/>
    </reaction>
</comment>
<keyword evidence="2" id="KW-0489">Methyltransferase</keyword>
<comment type="catalytic activity">
    <reaction evidence="9">
        <text>N-terminal L-prolyl-L-prolyl-L-lysyl-[protein] + 2 S-adenosyl-L-methionine = N-terminal N,N-dimethyl-L-prolyl-L-prolyl-L-lysyl-[protein] + 2 S-adenosyl-L-homocysteine + 2 H(+)</text>
        <dbReference type="Rhea" id="RHEA:54736"/>
        <dbReference type="Rhea" id="RHEA-COMP:13787"/>
        <dbReference type="Rhea" id="RHEA-COMP:13974"/>
        <dbReference type="ChEBI" id="CHEBI:15378"/>
        <dbReference type="ChEBI" id="CHEBI:57856"/>
        <dbReference type="ChEBI" id="CHEBI:59789"/>
        <dbReference type="ChEBI" id="CHEBI:138059"/>
        <dbReference type="ChEBI" id="CHEBI:138318"/>
        <dbReference type="EC" id="2.1.1.244"/>
    </reaction>
</comment>
<evidence type="ECO:0000256" key="9">
    <source>
        <dbReference type="ARBA" id="ARBA00047885"/>
    </source>
</evidence>
<dbReference type="InterPro" id="IPR000387">
    <property type="entry name" value="Tyr_Pase_dom"/>
</dbReference>
<evidence type="ECO:0000259" key="13">
    <source>
        <dbReference type="PROSITE" id="PS50056"/>
    </source>
</evidence>
<feature type="binding site" evidence="11">
    <location>
        <position position="172"/>
    </location>
    <ligand>
        <name>S-adenosyl-L-methionine</name>
        <dbReference type="ChEBI" id="CHEBI:59789"/>
    </ligand>
</feature>
<evidence type="ECO:0000256" key="2">
    <source>
        <dbReference type="ARBA" id="ARBA00022603"/>
    </source>
</evidence>
<evidence type="ECO:0000256" key="5">
    <source>
        <dbReference type="ARBA" id="ARBA00039112"/>
    </source>
</evidence>
<feature type="domain" description="Tyrosine specific protein phosphatases" evidence="13">
    <location>
        <begin position="70"/>
        <end position="139"/>
    </location>
</feature>
<protein>
    <recommendedName>
        <fullName evidence="6">Alpha N-terminal protein methyltransferase 1</fullName>
        <ecNumber evidence="5">2.1.1.244</ecNumber>
    </recommendedName>
    <alternativeName>
        <fullName evidence="7">X-Pro-Lys N-terminal protein methyltransferase 1</fullName>
    </alternativeName>
</protein>
<feature type="binding site" evidence="11">
    <location>
        <position position="101"/>
    </location>
    <ligand>
        <name>S-adenosyl-L-methionine</name>
        <dbReference type="ChEBI" id="CHEBI:59789"/>
    </ligand>
</feature>
<evidence type="ECO:0000256" key="3">
    <source>
        <dbReference type="ARBA" id="ARBA00022679"/>
    </source>
</evidence>
<comment type="similarity">
    <text evidence="1">Belongs to the methyltransferase superfamily. NTM1 family.</text>
</comment>
<dbReference type="PROSITE" id="PS50056">
    <property type="entry name" value="TYR_PHOSPHATASE_2"/>
    <property type="match status" value="1"/>
</dbReference>
<comment type="catalytic activity">
    <reaction evidence="10">
        <text>N-terminal L-alanyl-L-prolyl-L-lysyl-[protein] + 3 S-adenosyl-L-methionine = N-terminal N,N,N-trimethyl-L-alanyl-L-prolyl-L-lysyl-[protein] + 3 S-adenosyl-L-homocysteine + 3 H(+)</text>
        <dbReference type="Rhea" id="RHEA:54712"/>
        <dbReference type="Rhea" id="RHEA-COMP:13785"/>
        <dbReference type="Rhea" id="RHEA-COMP:13971"/>
        <dbReference type="ChEBI" id="CHEBI:15378"/>
        <dbReference type="ChEBI" id="CHEBI:57856"/>
        <dbReference type="ChEBI" id="CHEBI:59789"/>
        <dbReference type="ChEBI" id="CHEBI:138057"/>
        <dbReference type="ChEBI" id="CHEBI:138315"/>
        <dbReference type="EC" id="2.1.1.244"/>
    </reaction>
</comment>
<dbReference type="GO" id="GO:0032259">
    <property type="term" value="P:methylation"/>
    <property type="evidence" value="ECO:0007669"/>
    <property type="project" value="UniProtKB-KW"/>
</dbReference>
<dbReference type="GO" id="GO:0005737">
    <property type="term" value="C:cytoplasm"/>
    <property type="evidence" value="ECO:0007669"/>
    <property type="project" value="TreeGrafter"/>
</dbReference>
<keyword evidence="3" id="KW-0808">Transferase</keyword>
<evidence type="ECO:0000256" key="8">
    <source>
        <dbReference type="ARBA" id="ARBA00047306"/>
    </source>
</evidence>
<evidence type="ECO:0000256" key="10">
    <source>
        <dbReference type="ARBA" id="ARBA00048167"/>
    </source>
</evidence>
<dbReference type="EC" id="2.1.1.244" evidence="5"/>
<dbReference type="CDD" id="cd02440">
    <property type="entry name" value="AdoMet_MTases"/>
    <property type="match status" value="1"/>
</dbReference>
<dbReference type="EMBL" id="HBFM01033106">
    <property type="protein sequence ID" value="CAD8792118.1"/>
    <property type="molecule type" value="Transcribed_RNA"/>
</dbReference>
<organism evidence="14">
    <name type="scientific">Polytomella parva</name>
    <dbReference type="NCBI Taxonomy" id="51329"/>
    <lineage>
        <taxon>Eukaryota</taxon>
        <taxon>Viridiplantae</taxon>
        <taxon>Chlorophyta</taxon>
        <taxon>core chlorophytes</taxon>
        <taxon>Chlorophyceae</taxon>
        <taxon>CS clade</taxon>
        <taxon>Chlamydomonadales</taxon>
        <taxon>Chlamydomonadaceae</taxon>
        <taxon>Polytomella</taxon>
    </lineage>
</organism>
<name>A0A7S0YQQ1_9CHLO</name>
<feature type="region of interest" description="Disordered" evidence="12">
    <location>
        <begin position="266"/>
        <end position="287"/>
    </location>
</feature>
<dbReference type="GO" id="GO:0016787">
    <property type="term" value="F:hydrolase activity"/>
    <property type="evidence" value="ECO:0007669"/>
    <property type="project" value="UniProtKB-ARBA"/>
</dbReference>
<reference evidence="14" key="1">
    <citation type="submission" date="2021-01" db="EMBL/GenBank/DDBJ databases">
        <authorList>
            <person name="Corre E."/>
            <person name="Pelletier E."/>
            <person name="Niang G."/>
            <person name="Scheremetjew M."/>
            <person name="Finn R."/>
            <person name="Kale V."/>
            <person name="Holt S."/>
            <person name="Cochrane G."/>
            <person name="Meng A."/>
            <person name="Brown T."/>
            <person name="Cohen L."/>
        </authorList>
    </citation>
    <scope>NUCLEOTIDE SEQUENCE</scope>
    <source>
        <strain evidence="14">SAG 63-3</strain>
    </source>
</reference>
<dbReference type="PANTHER" id="PTHR12753">
    <property type="entry name" value="AD-003 - RELATED"/>
    <property type="match status" value="1"/>
</dbReference>
<dbReference type="InterPro" id="IPR008576">
    <property type="entry name" value="MeTrfase_NTM1"/>
</dbReference>
<dbReference type="Pfam" id="PF05891">
    <property type="entry name" value="Methyltransf_PK"/>
    <property type="match status" value="1"/>
</dbReference>
<evidence type="ECO:0000313" key="14">
    <source>
        <dbReference type="EMBL" id="CAD8792118.1"/>
    </source>
</evidence>
<evidence type="ECO:0000256" key="6">
    <source>
        <dbReference type="ARBA" id="ARBA00039449"/>
    </source>
</evidence>
<proteinExistence type="inferred from homology"/>